<keyword evidence="1" id="KW-1133">Transmembrane helix</keyword>
<keyword evidence="3" id="KW-1185">Reference proteome</keyword>
<sequence length="49" mass="5696">MACYYKTLACQYSLIISTFVLSVWHFSALYSIVHNNAPLYQSLYWVSAK</sequence>
<evidence type="ECO:0000256" key="1">
    <source>
        <dbReference type="SAM" id="Phobius"/>
    </source>
</evidence>
<protein>
    <submittedName>
        <fullName evidence="2">Uncharacterized protein</fullName>
    </submittedName>
</protein>
<gene>
    <name evidence="2" type="ORF">F383_37133</name>
</gene>
<feature type="transmembrane region" description="Helical" evidence="1">
    <location>
        <begin position="12"/>
        <end position="33"/>
    </location>
</feature>
<proteinExistence type="predicted"/>
<keyword evidence="1" id="KW-0812">Transmembrane</keyword>
<accession>A0A0B0M745</accession>
<dbReference type="Proteomes" id="UP000032142">
    <property type="component" value="Unassembled WGS sequence"/>
</dbReference>
<evidence type="ECO:0000313" key="2">
    <source>
        <dbReference type="EMBL" id="KHF97847.1"/>
    </source>
</evidence>
<comment type="caution">
    <text evidence="2">The sequence shown here is derived from an EMBL/GenBank/DDBJ whole genome shotgun (WGS) entry which is preliminary data.</text>
</comment>
<dbReference type="EMBL" id="JRRC01019530">
    <property type="protein sequence ID" value="KHF97847.1"/>
    <property type="molecule type" value="Genomic_DNA"/>
</dbReference>
<reference evidence="3" key="1">
    <citation type="submission" date="2014-09" db="EMBL/GenBank/DDBJ databases">
        <authorList>
            <person name="Mudge J."/>
            <person name="Ramaraj T."/>
            <person name="Lindquist I.E."/>
            <person name="Bharti A.K."/>
            <person name="Sundararajan A."/>
            <person name="Cameron C.T."/>
            <person name="Woodward J.E."/>
            <person name="May G.D."/>
            <person name="Brubaker C."/>
            <person name="Broadhvest J."/>
            <person name="Wilkins T.A."/>
        </authorList>
    </citation>
    <scope>NUCLEOTIDE SEQUENCE</scope>
    <source>
        <strain evidence="3">cv. AKA8401</strain>
    </source>
</reference>
<keyword evidence="1" id="KW-0472">Membrane</keyword>
<name>A0A0B0M745_GOSAR</name>
<evidence type="ECO:0000313" key="3">
    <source>
        <dbReference type="Proteomes" id="UP000032142"/>
    </source>
</evidence>
<dbReference type="AlphaFoldDB" id="A0A0B0M745"/>
<organism evidence="2 3">
    <name type="scientific">Gossypium arboreum</name>
    <name type="common">Tree cotton</name>
    <name type="synonym">Gossypium nanking</name>
    <dbReference type="NCBI Taxonomy" id="29729"/>
    <lineage>
        <taxon>Eukaryota</taxon>
        <taxon>Viridiplantae</taxon>
        <taxon>Streptophyta</taxon>
        <taxon>Embryophyta</taxon>
        <taxon>Tracheophyta</taxon>
        <taxon>Spermatophyta</taxon>
        <taxon>Magnoliopsida</taxon>
        <taxon>eudicotyledons</taxon>
        <taxon>Gunneridae</taxon>
        <taxon>Pentapetalae</taxon>
        <taxon>rosids</taxon>
        <taxon>malvids</taxon>
        <taxon>Malvales</taxon>
        <taxon>Malvaceae</taxon>
        <taxon>Malvoideae</taxon>
        <taxon>Gossypium</taxon>
    </lineage>
</organism>